<reference evidence="2 3" key="1">
    <citation type="submission" date="2015-03" db="EMBL/GenBank/DDBJ databases">
        <authorList>
            <person name="Hassan Y."/>
            <person name="Lepp D."/>
            <person name="Li X.-Z."/>
            <person name="Zhou T."/>
        </authorList>
    </citation>
    <scope>NUCLEOTIDE SEQUENCE [LARGE SCALE GENOMIC DNA]</scope>
    <source>
        <strain evidence="2 3">IPL18</strain>
    </source>
</reference>
<name>A0A0F5FKX8_9HYPH</name>
<dbReference type="SUPFAM" id="SSF55166">
    <property type="entry name" value="Hedgehog/DD-peptidase"/>
    <property type="match status" value="1"/>
</dbReference>
<keyword evidence="3" id="KW-1185">Reference proteome</keyword>
<dbReference type="CDD" id="cd14845">
    <property type="entry name" value="L-Ala-D-Glu_peptidase_like"/>
    <property type="match status" value="1"/>
</dbReference>
<dbReference type="InterPro" id="IPR039561">
    <property type="entry name" value="Peptidase_M15C"/>
</dbReference>
<dbReference type="EMBL" id="JZEY01000054">
    <property type="protein sequence ID" value="KKB09519.1"/>
    <property type="molecule type" value="Genomic_DNA"/>
</dbReference>
<dbReference type="GO" id="GO:0008233">
    <property type="term" value="F:peptidase activity"/>
    <property type="evidence" value="ECO:0007669"/>
    <property type="project" value="InterPro"/>
</dbReference>
<evidence type="ECO:0000313" key="3">
    <source>
        <dbReference type="Proteomes" id="UP000033649"/>
    </source>
</evidence>
<comment type="caution">
    <text evidence="2">The sequence shown here is derived from an EMBL/GenBank/DDBJ whole genome shotgun (WGS) entry which is preliminary data.</text>
</comment>
<dbReference type="Gene3D" id="3.30.1380.10">
    <property type="match status" value="1"/>
</dbReference>
<dbReference type="InterPro" id="IPR009045">
    <property type="entry name" value="Zn_M74/Hedgehog-like"/>
</dbReference>
<evidence type="ECO:0000313" key="2">
    <source>
        <dbReference type="EMBL" id="KKB09519.1"/>
    </source>
</evidence>
<protein>
    <recommendedName>
        <fullName evidence="1">Peptidase M15C domain-containing protein</fullName>
    </recommendedName>
</protein>
<gene>
    <name evidence="2" type="ORF">VE26_06330</name>
</gene>
<dbReference type="STRING" id="429727.VE26_06330"/>
<dbReference type="Proteomes" id="UP000033649">
    <property type="component" value="Unassembled WGS sequence"/>
</dbReference>
<organism evidence="2 3">
    <name type="scientific">Devosia chinhatensis</name>
    <dbReference type="NCBI Taxonomy" id="429727"/>
    <lineage>
        <taxon>Bacteria</taxon>
        <taxon>Pseudomonadati</taxon>
        <taxon>Pseudomonadota</taxon>
        <taxon>Alphaproteobacteria</taxon>
        <taxon>Hyphomicrobiales</taxon>
        <taxon>Devosiaceae</taxon>
        <taxon>Devosia</taxon>
    </lineage>
</organism>
<proteinExistence type="predicted"/>
<feature type="domain" description="Peptidase M15C" evidence="1">
    <location>
        <begin position="71"/>
        <end position="132"/>
    </location>
</feature>
<dbReference type="Pfam" id="PF13539">
    <property type="entry name" value="Peptidase_M15_4"/>
    <property type="match status" value="1"/>
</dbReference>
<dbReference type="AlphaFoldDB" id="A0A0F5FKX8"/>
<dbReference type="PATRIC" id="fig|429727.3.peg.1309"/>
<accession>A0A0F5FKX8</accession>
<evidence type="ECO:0000259" key="1">
    <source>
        <dbReference type="Pfam" id="PF13539"/>
    </source>
</evidence>
<sequence>MVDRPFLQSQRYADQQKRAKLEGAHPDIVEFVRVLPKRMAKHGVPMFASEVWRSDERQNQLFEQGFSKARAGQGPHPFGCAADLVHGVRGWNLNRDQWRLVGHIGQELVTQKGLNLVWGGNWPDFYDPAHWQVADWKVQAADFPFPRIEKWERNWKKRLEAALAQQATLAAK</sequence>